<dbReference type="EMBL" id="FPAU01000013">
    <property type="protein sequence ID" value="SFU20653.1"/>
    <property type="molecule type" value="Genomic_DNA"/>
</dbReference>
<organism evidence="2 3">
    <name type="scientific">Kosakonia arachidis</name>
    <dbReference type="NCBI Taxonomy" id="551989"/>
    <lineage>
        <taxon>Bacteria</taxon>
        <taxon>Pseudomonadati</taxon>
        <taxon>Pseudomonadota</taxon>
        <taxon>Gammaproteobacteria</taxon>
        <taxon>Enterobacterales</taxon>
        <taxon>Enterobacteriaceae</taxon>
        <taxon>Kosakonia</taxon>
    </lineage>
</organism>
<proteinExistence type="predicted"/>
<accession>A0A1I7E9X9</accession>
<evidence type="ECO:0008006" key="4">
    <source>
        <dbReference type="Google" id="ProtNLM"/>
    </source>
</evidence>
<keyword evidence="1" id="KW-0732">Signal</keyword>
<evidence type="ECO:0000313" key="2">
    <source>
        <dbReference type="EMBL" id="SFU20653.1"/>
    </source>
</evidence>
<gene>
    <name evidence="2" type="ORF">SAMN05192562_11329</name>
</gene>
<protein>
    <recommendedName>
        <fullName evidence="4">CS1 type fimbrial major subunit</fullName>
    </recommendedName>
</protein>
<dbReference type="Proteomes" id="UP000199187">
    <property type="component" value="Unassembled WGS sequence"/>
</dbReference>
<keyword evidence="3" id="KW-1185">Reference proteome</keyword>
<feature type="signal peptide" evidence="1">
    <location>
        <begin position="1"/>
        <end position="25"/>
    </location>
</feature>
<name>A0A1I7E9X9_9ENTR</name>
<dbReference type="AlphaFoldDB" id="A0A1I7E9X9"/>
<sequence>MNMKFAKTITFACFLFVFFNETASAESLSGRATHDIDFSFQAPSQSILFNYITTPNLVAGEVKENFRLATFNLSPVSDSGASVVKLGIAWDADAPYMVVDSGAGTVAHLKNLGVSDDAAPLHVFLDFDKPATPIEVNGAIYNTQDLLTGEKMQGSIRVFRDQLATPGIYRATLLTAIINP</sequence>
<reference evidence="3" key="1">
    <citation type="submission" date="2016-10" db="EMBL/GenBank/DDBJ databases">
        <authorList>
            <person name="Varghese N."/>
            <person name="Submissions S."/>
        </authorList>
    </citation>
    <scope>NUCLEOTIDE SEQUENCE [LARGE SCALE GENOMIC DNA]</scope>
    <source>
        <strain evidence="3">Ah-143</strain>
    </source>
</reference>
<evidence type="ECO:0000313" key="3">
    <source>
        <dbReference type="Proteomes" id="UP000199187"/>
    </source>
</evidence>
<feature type="chain" id="PRO_5011448259" description="CS1 type fimbrial major subunit" evidence="1">
    <location>
        <begin position="26"/>
        <end position="180"/>
    </location>
</feature>
<evidence type="ECO:0000256" key="1">
    <source>
        <dbReference type="SAM" id="SignalP"/>
    </source>
</evidence>